<feature type="domain" description="Tc1-like transposase DDE" evidence="2">
    <location>
        <begin position="144"/>
        <end position="312"/>
    </location>
</feature>
<dbReference type="AlphaFoldDB" id="A0AAV7JLQ2"/>
<proteinExistence type="predicted"/>
<dbReference type="PANTHER" id="PTHR46068:SF1">
    <property type="entry name" value="TRANSPOSASE IS30-LIKE HTH DOMAIN-CONTAINING PROTEIN"/>
    <property type="match status" value="1"/>
</dbReference>
<dbReference type="Pfam" id="PF13358">
    <property type="entry name" value="DDE_3"/>
    <property type="match status" value="1"/>
</dbReference>
<feature type="domain" description="Transposase Tc1-like" evidence="1">
    <location>
        <begin position="66"/>
        <end position="134"/>
    </location>
</feature>
<dbReference type="InterPro" id="IPR036397">
    <property type="entry name" value="RNaseH_sf"/>
</dbReference>
<dbReference type="InterPro" id="IPR009057">
    <property type="entry name" value="Homeodomain-like_sf"/>
</dbReference>
<dbReference type="EMBL" id="JAKMXF010000317">
    <property type="protein sequence ID" value="KAI6649888.1"/>
    <property type="molecule type" value="Genomic_DNA"/>
</dbReference>
<keyword evidence="4" id="KW-1185">Reference proteome</keyword>
<dbReference type="Pfam" id="PF01498">
    <property type="entry name" value="HTH_Tnp_Tc3_2"/>
    <property type="match status" value="1"/>
</dbReference>
<accession>A0AAV7JLQ2</accession>
<evidence type="ECO:0000313" key="3">
    <source>
        <dbReference type="EMBL" id="KAI6649888.1"/>
    </source>
</evidence>
<dbReference type="Gene3D" id="3.30.420.10">
    <property type="entry name" value="Ribonuclease H-like superfamily/Ribonuclease H"/>
    <property type="match status" value="1"/>
</dbReference>
<evidence type="ECO:0000313" key="4">
    <source>
        <dbReference type="Proteomes" id="UP001165289"/>
    </source>
</evidence>
<protein>
    <recommendedName>
        <fullName evidence="5">Transposase</fullName>
    </recommendedName>
</protein>
<dbReference type="InterPro" id="IPR002492">
    <property type="entry name" value="Transposase_Tc1-like"/>
</dbReference>
<dbReference type="Proteomes" id="UP001165289">
    <property type="component" value="Unassembled WGS sequence"/>
</dbReference>
<comment type="caution">
    <text evidence="3">The sequence shown here is derived from an EMBL/GenBank/DDBJ whole genome shotgun (WGS) entry which is preliminary data.</text>
</comment>
<reference evidence="3 4" key="1">
    <citation type="journal article" date="2023" name="BMC Biol.">
        <title>The compact genome of the sponge Oopsacas minuta (Hexactinellida) is lacking key metazoan core genes.</title>
        <authorList>
            <person name="Santini S."/>
            <person name="Schenkelaars Q."/>
            <person name="Jourda C."/>
            <person name="Duchesne M."/>
            <person name="Belahbib H."/>
            <person name="Rocher C."/>
            <person name="Selva M."/>
            <person name="Riesgo A."/>
            <person name="Vervoort M."/>
            <person name="Leys S.P."/>
            <person name="Kodjabachian L."/>
            <person name="Le Bivic A."/>
            <person name="Borchiellini C."/>
            <person name="Claverie J.M."/>
            <person name="Renard E."/>
        </authorList>
    </citation>
    <scope>NUCLEOTIDE SEQUENCE [LARGE SCALE GENOMIC DNA]</scope>
    <source>
        <strain evidence="3">SPO-2</strain>
    </source>
</reference>
<evidence type="ECO:0000259" key="1">
    <source>
        <dbReference type="Pfam" id="PF01498"/>
    </source>
</evidence>
<dbReference type="PANTHER" id="PTHR46068">
    <property type="entry name" value="PROTEIN CBG27172"/>
    <property type="match status" value="1"/>
</dbReference>
<evidence type="ECO:0008006" key="5">
    <source>
        <dbReference type="Google" id="ProtNLM"/>
    </source>
</evidence>
<name>A0AAV7JLQ2_9METZ</name>
<gene>
    <name evidence="3" type="ORF">LOD99_6437</name>
</gene>
<organism evidence="3 4">
    <name type="scientific">Oopsacas minuta</name>
    <dbReference type="NCBI Taxonomy" id="111878"/>
    <lineage>
        <taxon>Eukaryota</taxon>
        <taxon>Metazoa</taxon>
        <taxon>Porifera</taxon>
        <taxon>Hexactinellida</taxon>
        <taxon>Hexasterophora</taxon>
        <taxon>Lyssacinosida</taxon>
        <taxon>Leucopsacidae</taxon>
        <taxon>Oopsacas</taxon>
    </lineage>
</organism>
<evidence type="ECO:0000259" key="2">
    <source>
        <dbReference type="Pfam" id="PF13358"/>
    </source>
</evidence>
<dbReference type="SUPFAM" id="SSF46689">
    <property type="entry name" value="Homeodomain-like"/>
    <property type="match status" value="1"/>
</dbReference>
<dbReference type="GO" id="GO:0003676">
    <property type="term" value="F:nucleic acid binding"/>
    <property type="evidence" value="ECO:0007669"/>
    <property type="project" value="InterPro"/>
</dbReference>
<dbReference type="InterPro" id="IPR038717">
    <property type="entry name" value="Tc1-like_DDE_dom"/>
</dbReference>
<sequence>MTRLSIRERAIGMLLAGSTQRTVADTLGVTIRTVKNWNKKQKAGEMLNDKPRSGRPPKLSRVPKIIIRKSIGKRWHSTRKLAKYISSKYVAISKDTVHRYLHNSIGAKAYKRPSNPKLTEVQKSKRVKFCLEHKSWTSLDWERVFFSDESPFELFHPTNSQNDRVWDVSSRNITPVETVKNPPRLMVWGMMSHRGLSELHLISPRHSVNADYYINEILDKCCLPTYKRKKMRGPLTQRKLYRKISDTFFMQDGAPAHTAIKTQKWLSDHLPGFWAKDIWPSNSPDLNPIENLWAIMQAELDKRKPATNLKQLAKILENIWSGISPSILQNLIDGMPNRINSCIELNGEYIGK</sequence>